<gene>
    <name evidence="2" type="ORF">DAPK24_029920</name>
</gene>
<dbReference type="Pfam" id="PF02194">
    <property type="entry name" value="PXA"/>
    <property type="match status" value="1"/>
</dbReference>
<keyword evidence="3" id="KW-1185">Reference proteome</keyword>
<dbReference type="EMBL" id="BTGB01000003">
    <property type="protein sequence ID" value="GMM46417.1"/>
    <property type="molecule type" value="Genomic_DNA"/>
</dbReference>
<evidence type="ECO:0000313" key="3">
    <source>
        <dbReference type="Proteomes" id="UP001378960"/>
    </source>
</evidence>
<sequence length="405" mass="48193">MSITQKRIIRGRRIKPSDDTEYLQQLTKNILSPNNKLKDFPSLTSSNKIDLSLYALFSLLIKNFIISWYVESLKLNNIEEFINELIFLFAHICRNIQGRINEKFDSFIKLLIIDLPYVINNHIAKFNEIEKLQVIDNNEEFVKIFLDNYGIDHIDEYRLLLIESIIKLLLPNENTESEISKDFIISLFDGIIMGNLIKNFSQNYVIWEIIGKLCDNNNDEKKKDTSKRDLIKLFIIDDKYNVKPNNWLQFTDFSPILQLINIITLCDNKFPLIMIIIKIFIQWIMEFTIIKKFINNFIKKNIIESLNDEKISKIINELRHLMFPNDDKFDMKPRFIPNNEDELNEIFEMNIKKILKFLKNKSIINNNEEEVRVNNLLKLFKYQEINEILIQNLIDILIKCIFPEI</sequence>
<feature type="domain" description="PXA" evidence="1">
    <location>
        <begin position="46"/>
        <end position="218"/>
    </location>
</feature>
<dbReference type="Proteomes" id="UP001378960">
    <property type="component" value="Unassembled WGS sequence"/>
</dbReference>
<proteinExistence type="predicted"/>
<name>A0AAV5R5Z9_PICKL</name>
<evidence type="ECO:0000313" key="2">
    <source>
        <dbReference type="EMBL" id="GMM46417.1"/>
    </source>
</evidence>
<comment type="caution">
    <text evidence="2">The sequence shown here is derived from an EMBL/GenBank/DDBJ whole genome shotgun (WGS) entry which is preliminary data.</text>
</comment>
<protein>
    <recommendedName>
        <fullName evidence="1">PXA domain-containing protein</fullName>
    </recommendedName>
</protein>
<dbReference type="AlphaFoldDB" id="A0AAV5R5Z9"/>
<accession>A0AAV5R5Z9</accession>
<dbReference type="PROSITE" id="PS51207">
    <property type="entry name" value="PXA"/>
    <property type="match status" value="1"/>
</dbReference>
<dbReference type="InterPro" id="IPR003114">
    <property type="entry name" value="Phox_assoc"/>
</dbReference>
<reference evidence="2 3" key="1">
    <citation type="journal article" date="2023" name="Elife">
        <title>Identification of key yeast species and microbe-microbe interactions impacting larval growth of Drosophila in the wild.</title>
        <authorList>
            <person name="Mure A."/>
            <person name="Sugiura Y."/>
            <person name="Maeda R."/>
            <person name="Honda K."/>
            <person name="Sakurai N."/>
            <person name="Takahashi Y."/>
            <person name="Watada M."/>
            <person name="Katoh T."/>
            <person name="Gotoh A."/>
            <person name="Gotoh Y."/>
            <person name="Taniguchi I."/>
            <person name="Nakamura K."/>
            <person name="Hayashi T."/>
            <person name="Katayama T."/>
            <person name="Uemura T."/>
            <person name="Hattori Y."/>
        </authorList>
    </citation>
    <scope>NUCLEOTIDE SEQUENCE [LARGE SCALE GENOMIC DNA]</scope>
    <source>
        <strain evidence="2 3">PK-24</strain>
    </source>
</reference>
<organism evidence="2 3">
    <name type="scientific">Pichia kluyveri</name>
    <name type="common">Yeast</name>
    <dbReference type="NCBI Taxonomy" id="36015"/>
    <lineage>
        <taxon>Eukaryota</taxon>
        <taxon>Fungi</taxon>
        <taxon>Dikarya</taxon>
        <taxon>Ascomycota</taxon>
        <taxon>Saccharomycotina</taxon>
        <taxon>Pichiomycetes</taxon>
        <taxon>Pichiales</taxon>
        <taxon>Pichiaceae</taxon>
        <taxon>Pichia</taxon>
    </lineage>
</organism>
<evidence type="ECO:0000259" key="1">
    <source>
        <dbReference type="PROSITE" id="PS51207"/>
    </source>
</evidence>